<proteinExistence type="predicted"/>
<evidence type="ECO:0000313" key="2">
    <source>
        <dbReference type="Proteomes" id="UP000580861"/>
    </source>
</evidence>
<sequence length="51" mass="5652">MLPRTRHRHIIAIIGRASKPVLTIGHEVSHERQGSQVEHSVLVADFGIVTT</sequence>
<protein>
    <submittedName>
        <fullName evidence="1">Uncharacterized protein</fullName>
    </submittedName>
</protein>
<organism evidence="1 2">
    <name type="scientific">Amycolatopsis umgeniensis</name>
    <dbReference type="NCBI Taxonomy" id="336628"/>
    <lineage>
        <taxon>Bacteria</taxon>
        <taxon>Bacillati</taxon>
        <taxon>Actinomycetota</taxon>
        <taxon>Actinomycetes</taxon>
        <taxon>Pseudonocardiales</taxon>
        <taxon>Pseudonocardiaceae</taxon>
        <taxon>Amycolatopsis</taxon>
    </lineage>
</organism>
<dbReference type="Proteomes" id="UP000580861">
    <property type="component" value="Unassembled WGS sequence"/>
</dbReference>
<gene>
    <name evidence="1" type="ORF">HDA45_001006</name>
</gene>
<dbReference type="EMBL" id="JACHMX010000001">
    <property type="protein sequence ID" value="MBB5850919.1"/>
    <property type="molecule type" value="Genomic_DNA"/>
</dbReference>
<accession>A0A841AQ29</accession>
<dbReference type="AlphaFoldDB" id="A0A841AQ29"/>
<comment type="caution">
    <text evidence="1">The sequence shown here is derived from an EMBL/GenBank/DDBJ whole genome shotgun (WGS) entry which is preliminary data.</text>
</comment>
<reference evidence="1 2" key="1">
    <citation type="submission" date="2020-08" db="EMBL/GenBank/DDBJ databases">
        <title>Sequencing the genomes of 1000 actinobacteria strains.</title>
        <authorList>
            <person name="Klenk H.-P."/>
        </authorList>
    </citation>
    <scope>NUCLEOTIDE SEQUENCE [LARGE SCALE GENOMIC DNA]</scope>
    <source>
        <strain evidence="1 2">DSM 45272</strain>
    </source>
</reference>
<evidence type="ECO:0000313" key="1">
    <source>
        <dbReference type="EMBL" id="MBB5850919.1"/>
    </source>
</evidence>
<name>A0A841AQ29_9PSEU</name>
<keyword evidence="2" id="KW-1185">Reference proteome</keyword>
<dbReference type="RefSeq" id="WP_184892275.1">
    <property type="nucleotide sequence ID" value="NZ_JACHMX010000001.1"/>
</dbReference>